<organism evidence="1 2">
    <name type="scientific">Rhizophagus irregularis</name>
    <dbReference type="NCBI Taxonomy" id="588596"/>
    <lineage>
        <taxon>Eukaryota</taxon>
        <taxon>Fungi</taxon>
        <taxon>Fungi incertae sedis</taxon>
        <taxon>Mucoromycota</taxon>
        <taxon>Glomeromycotina</taxon>
        <taxon>Glomeromycetes</taxon>
        <taxon>Glomerales</taxon>
        <taxon>Glomeraceae</taxon>
        <taxon>Rhizophagus</taxon>
    </lineage>
</organism>
<accession>A0A2N1N767</accession>
<name>A0A2N1N767_9GLOM</name>
<sequence length="339" mass="39102">MTKWNCTSFKPTFKGSLSIKVTDLSPTLDIDTESDDAYLLLATTVGELETKHRGPFGRNTVKIATNITIISWNASRIVDHARAFDTQIEEFYWPEWDYNLTVYELKQLKTFSLLKIDWRIKDGHIISSIWIQRKADIARNNYYVAVDMYEDKELFGKIEYFIVHEFREKLHILAYIQWTSDAQKKNNNDAKKAKKIKKDNVELAATVTNKLNTNNVLQGTDVKTFTMNVDIGLIQLVKSGGVLHVQITERFGDLGIKVEYFNSEKLPENPPARDNLIFKHSEDYRNRLIEYLSSINHKNEFSTFKGALSVLLLGSGTTIIDEADVTIMILDFWVNKHIH</sequence>
<reference evidence="1 2" key="1">
    <citation type="submission" date="2016-04" db="EMBL/GenBank/DDBJ databases">
        <title>Genome analyses suggest a sexual origin of heterokaryosis in a supposedly ancient asexual fungus.</title>
        <authorList>
            <person name="Ropars J."/>
            <person name="Sedzielewska K."/>
            <person name="Noel J."/>
            <person name="Charron P."/>
            <person name="Farinelli L."/>
            <person name="Marton T."/>
            <person name="Kruger M."/>
            <person name="Pelin A."/>
            <person name="Brachmann A."/>
            <person name="Corradi N."/>
        </authorList>
    </citation>
    <scope>NUCLEOTIDE SEQUENCE [LARGE SCALE GENOMIC DNA]</scope>
    <source>
        <strain evidence="1 2">C2</strain>
    </source>
</reference>
<dbReference type="VEuPathDB" id="FungiDB:RhiirFUN_006201"/>
<dbReference type="AlphaFoldDB" id="A0A2N1N767"/>
<evidence type="ECO:0000313" key="2">
    <source>
        <dbReference type="Proteomes" id="UP000233469"/>
    </source>
</evidence>
<dbReference type="VEuPathDB" id="FungiDB:RhiirA1_472922"/>
<dbReference type="VEuPathDB" id="FungiDB:RhiirFUN_006202"/>
<evidence type="ECO:0000313" key="1">
    <source>
        <dbReference type="EMBL" id="PKK69765.1"/>
    </source>
</evidence>
<dbReference type="VEuPathDB" id="FungiDB:FUN_004058"/>
<reference evidence="1 2" key="2">
    <citation type="submission" date="2017-10" db="EMBL/GenBank/DDBJ databases">
        <title>Extensive intraspecific genome diversity in a model arbuscular mycorrhizal fungus.</title>
        <authorList>
            <person name="Chen E.C.H."/>
            <person name="Morin E."/>
            <person name="Baudet D."/>
            <person name="Noel J."/>
            <person name="Ndikumana S."/>
            <person name="Charron P."/>
            <person name="St-Onge C."/>
            <person name="Giorgi J."/>
            <person name="Grigoriev I.V."/>
            <person name="Roux C."/>
            <person name="Martin F.M."/>
            <person name="Corradi N."/>
        </authorList>
    </citation>
    <scope>NUCLEOTIDE SEQUENCE [LARGE SCALE GENOMIC DNA]</scope>
    <source>
        <strain evidence="1 2">C2</strain>
    </source>
</reference>
<dbReference type="Proteomes" id="UP000233469">
    <property type="component" value="Unassembled WGS sequence"/>
</dbReference>
<dbReference type="EMBL" id="LLXL01000691">
    <property type="protein sequence ID" value="PKK69765.1"/>
    <property type="molecule type" value="Genomic_DNA"/>
</dbReference>
<dbReference type="VEuPathDB" id="FungiDB:RhiirA1_541746"/>
<comment type="caution">
    <text evidence="1">The sequence shown here is derived from an EMBL/GenBank/DDBJ whole genome shotgun (WGS) entry which is preliminary data.</text>
</comment>
<gene>
    <name evidence="1" type="ORF">RhiirC2_780593</name>
</gene>
<proteinExistence type="predicted"/>
<protein>
    <submittedName>
        <fullName evidence="1">Uncharacterized protein</fullName>
    </submittedName>
</protein>